<evidence type="ECO:0000256" key="6">
    <source>
        <dbReference type="PROSITE-ProRule" id="PRU01161"/>
    </source>
</evidence>
<dbReference type="Gene3D" id="2.40.160.50">
    <property type="entry name" value="membrane protein fhac: a member of the omp85/tpsb transporter family"/>
    <property type="match status" value="1"/>
</dbReference>
<keyword evidence="2 6" id="KW-0378">Hydrolase</keyword>
<dbReference type="CDD" id="cd07205">
    <property type="entry name" value="Pat_PNPLA6_PNPLA7_NTE1_like"/>
    <property type="match status" value="1"/>
</dbReference>
<protein>
    <submittedName>
        <fullName evidence="9">Serine protease</fullName>
    </submittedName>
</protein>
<sequence>MKKIFFLIYIFLNFSLAYSENIELKSREDVEIKNLENQIKVLENKIQTIKKLKNDKNRNDLKVALVLSGGGAKGYAHLGVLRVLEKENIKIDYITGTSIGALVGTLYSIGYSVDEIEKVLDNLNIESFLESGADLTGLDLDKKETLKKYSFYINFDNELNYSLPKGLRETEELYLVVKNLLKKYENIKNFDNFPIPLRVVATNLNTGETKSFSEGDIAKILTASMAIPTIFEPVEVNGALYVDGLVSRNLPVEEAYDMGADLVIASDVGTPVVKKDNYNILSVLNQMIAIQSSYITKDSKEKATILISPDIKNISATDTTKRKDLIDLGEVATQGQIAKLREFPKNSSNNKRINIQKEKRDSFVINKIEYDPKFDKNTIDILNNIFIVLLNKPISESDIEKKIVDVYNSKYMDKLYYTVEDGVLHLDGEKGHLNRVGVGFNYQTGYGTTFNVGTDLFFSGKFGNNINLNFKFGDYLGADLGTLTYYGIRNRFGILTNIGYNESPFFLYDKRRKTAKFMNREAYLNIGVFNQPSNNSMISYGILSKLSSLKQDTGGSLSQNLEYSENQAKTYLRFKYDNLDSISNPMRGIKADLIYNFASSIGKSKSNLYGPAYSIKGYIPINSKSSFVYGLNLASLRGDRIRADQRIRLGGMYTNIDNNEFEFYGLNYQEKQVKDLISLTLGFKHKIVYSLYFNTKFNIATFTEDNPLNNNDSRLWKNYSKGLGISISYDSPIGPIEFSVSSDLKHKRPIGSISIGYKLD</sequence>
<evidence type="ECO:0000259" key="8">
    <source>
        <dbReference type="PROSITE" id="PS51635"/>
    </source>
</evidence>
<organism evidence="9">
    <name type="scientific">Fusobacterium nucleatum</name>
    <dbReference type="NCBI Taxonomy" id="851"/>
    <lineage>
        <taxon>Bacteria</taxon>
        <taxon>Fusobacteriati</taxon>
        <taxon>Fusobacteriota</taxon>
        <taxon>Fusobacteriia</taxon>
        <taxon>Fusobacteriales</taxon>
        <taxon>Fusobacteriaceae</taxon>
        <taxon>Fusobacterium</taxon>
    </lineage>
</organism>
<feature type="active site" description="Nucleophile" evidence="6">
    <location>
        <position position="98"/>
    </location>
</feature>
<feature type="short sequence motif" description="GXGXXG" evidence="6">
    <location>
        <begin position="69"/>
        <end position="74"/>
    </location>
</feature>
<accession>A0A323TXR8</accession>
<dbReference type="InterPro" id="IPR016035">
    <property type="entry name" value="Acyl_Trfase/lysoPLipase"/>
</dbReference>
<name>A0A323TXR8_FUSNU</name>
<keyword evidence="7" id="KW-0175">Coiled coil</keyword>
<evidence type="ECO:0000313" key="9">
    <source>
        <dbReference type="EMBL" id="PZA04577.1"/>
    </source>
</evidence>
<dbReference type="Pfam" id="PF01734">
    <property type="entry name" value="Patatin"/>
    <property type="match status" value="1"/>
</dbReference>
<dbReference type="PANTHER" id="PTHR14226:SF76">
    <property type="entry name" value="NTE FAMILY PROTEIN RSSA"/>
    <property type="match status" value="1"/>
</dbReference>
<keyword evidence="5" id="KW-0472">Membrane</keyword>
<comment type="caution">
    <text evidence="6">Lacks conserved residue(s) required for the propagation of feature annotation.</text>
</comment>
<dbReference type="InterPro" id="IPR002641">
    <property type="entry name" value="PNPLA_dom"/>
</dbReference>
<evidence type="ECO:0000256" key="3">
    <source>
        <dbReference type="ARBA" id="ARBA00022963"/>
    </source>
</evidence>
<comment type="caution">
    <text evidence="9">The sequence shown here is derived from an EMBL/GenBank/DDBJ whole genome shotgun (WGS) entry which is preliminary data.</text>
</comment>
<dbReference type="InterPro" id="IPR050301">
    <property type="entry name" value="NTE"/>
</dbReference>
<evidence type="ECO:0000256" key="2">
    <source>
        <dbReference type="ARBA" id="ARBA00022801"/>
    </source>
</evidence>
<gene>
    <name evidence="9" type="ORF">DNF10_05755</name>
</gene>
<dbReference type="AlphaFoldDB" id="A0A323TXR8"/>
<dbReference type="GO" id="GO:0006508">
    <property type="term" value="P:proteolysis"/>
    <property type="evidence" value="ECO:0007669"/>
    <property type="project" value="UniProtKB-KW"/>
</dbReference>
<dbReference type="PROSITE" id="PS51635">
    <property type="entry name" value="PNPLA"/>
    <property type="match status" value="1"/>
</dbReference>
<keyword evidence="3 6" id="KW-0442">Lipid degradation</keyword>
<dbReference type="GO" id="GO:0019867">
    <property type="term" value="C:outer membrane"/>
    <property type="evidence" value="ECO:0007669"/>
    <property type="project" value="InterPro"/>
</dbReference>
<feature type="short sequence motif" description="GXSXG" evidence="6">
    <location>
        <begin position="96"/>
        <end position="100"/>
    </location>
</feature>
<evidence type="ECO:0000256" key="5">
    <source>
        <dbReference type="ARBA" id="ARBA00023136"/>
    </source>
</evidence>
<evidence type="ECO:0000256" key="7">
    <source>
        <dbReference type="SAM" id="Coils"/>
    </source>
</evidence>
<dbReference type="GO" id="GO:0008233">
    <property type="term" value="F:peptidase activity"/>
    <property type="evidence" value="ECO:0007669"/>
    <property type="project" value="UniProtKB-KW"/>
</dbReference>
<feature type="coiled-coil region" evidence="7">
    <location>
        <begin position="25"/>
        <end position="59"/>
    </location>
</feature>
<dbReference type="GO" id="GO:0016042">
    <property type="term" value="P:lipid catabolic process"/>
    <property type="evidence" value="ECO:0007669"/>
    <property type="project" value="UniProtKB-UniRule"/>
</dbReference>
<dbReference type="Pfam" id="PF01103">
    <property type="entry name" value="Omp85"/>
    <property type="match status" value="1"/>
</dbReference>
<proteinExistence type="predicted"/>
<dbReference type="InterPro" id="IPR000184">
    <property type="entry name" value="Bac_surfAg_D15"/>
</dbReference>
<feature type="active site" description="Proton acceptor" evidence="6">
    <location>
        <position position="243"/>
    </location>
</feature>
<keyword evidence="4 6" id="KW-0443">Lipid metabolism</keyword>
<comment type="subcellular location">
    <subcellularLocation>
        <location evidence="1">Membrane</location>
    </subcellularLocation>
</comment>
<feature type="domain" description="PNPLA" evidence="8">
    <location>
        <begin position="65"/>
        <end position="256"/>
    </location>
</feature>
<dbReference type="PANTHER" id="PTHR14226">
    <property type="entry name" value="NEUROPATHY TARGET ESTERASE/SWISS CHEESE D.MELANOGASTER"/>
    <property type="match status" value="1"/>
</dbReference>
<dbReference type="EMBL" id="QKOC01000006">
    <property type="protein sequence ID" value="PZA04577.1"/>
    <property type="molecule type" value="Genomic_DNA"/>
</dbReference>
<dbReference type="Gene3D" id="3.40.1090.10">
    <property type="entry name" value="Cytosolic phospholipase A2 catalytic domain"/>
    <property type="match status" value="2"/>
</dbReference>
<reference evidence="9" key="1">
    <citation type="submission" date="2018-06" db="EMBL/GenBank/DDBJ databases">
        <title>Sequence of the Fusobacterium nucleatum str. 12230 genome.</title>
        <authorList>
            <person name="Navarre W."/>
        </authorList>
    </citation>
    <scope>NUCLEOTIDE SEQUENCE [LARGE SCALE GENOMIC DNA]</scope>
    <source>
        <strain evidence="9">12230</strain>
    </source>
</reference>
<keyword evidence="9" id="KW-0645">Protease</keyword>
<evidence type="ECO:0000256" key="4">
    <source>
        <dbReference type="ARBA" id="ARBA00023098"/>
    </source>
</evidence>
<evidence type="ECO:0000256" key="1">
    <source>
        <dbReference type="ARBA" id="ARBA00004370"/>
    </source>
</evidence>
<dbReference type="SUPFAM" id="SSF52151">
    <property type="entry name" value="FabD/lysophospholipase-like"/>
    <property type="match status" value="1"/>
</dbReference>